<evidence type="ECO:0000256" key="1">
    <source>
        <dbReference type="ARBA" id="ARBA00008591"/>
    </source>
</evidence>
<keyword evidence="5" id="KW-1185">Reference proteome</keyword>
<dbReference type="InterPro" id="IPR018445">
    <property type="entry name" value="Put_Phosphate_transp_reg"/>
</dbReference>
<dbReference type="RefSeq" id="WP_041504504.1">
    <property type="nucleotide sequence ID" value="NZ_JPIT01000038.1"/>
</dbReference>
<gene>
    <name evidence="3" type="ORF">BA92_00960</name>
    <name evidence="2" type="ORF">IE90_14275</name>
</gene>
<dbReference type="SUPFAM" id="SSF109755">
    <property type="entry name" value="PhoU-like"/>
    <property type="match status" value="1"/>
</dbReference>
<dbReference type="Pfam" id="PF01865">
    <property type="entry name" value="PhoU_div"/>
    <property type="match status" value="1"/>
</dbReference>
<dbReference type="PANTHER" id="PTHR37298:SF1">
    <property type="entry name" value="UPF0111 PROTEIN YKAA"/>
    <property type="match status" value="1"/>
</dbReference>
<reference evidence="3 5" key="1">
    <citation type="submission" date="2014-07" db="EMBL/GenBank/DDBJ databases">
        <title>Porphyromonadaceae bacterium OUH 308042 = ATCC BAA-2681 = DSM 28342 draft genome.</title>
        <authorList>
            <person name="Sydenham T.V."/>
            <person name="Hasman H."/>
            <person name="Justensen U.S."/>
        </authorList>
    </citation>
    <scope>NUCLEOTIDE SEQUENCE [LARGE SCALE GENOMIC DNA]</scope>
    <source>
        <strain evidence="3 5">OUH 308042</strain>
    </source>
</reference>
<evidence type="ECO:0000313" key="2">
    <source>
        <dbReference type="EMBL" id="KIO42657.1"/>
    </source>
</evidence>
<reference evidence="2 4" key="2">
    <citation type="submission" date="2014-07" db="EMBL/GenBank/DDBJ databases">
        <title>Porphyromonadaceae bacterium OUH 334697 = ATCC BAA-2682 = DSM 28341 draft genome.</title>
        <authorList>
            <person name="Sydenham T.V."/>
            <person name="Hasman H."/>
            <person name="Justesen U.S."/>
        </authorList>
    </citation>
    <scope>NUCLEOTIDE SEQUENCE [LARGE SCALE GENOMIC DNA]</scope>
    <source>
        <strain evidence="2 4">OUH 334697</strain>
    </source>
</reference>
<dbReference type="Proteomes" id="UP000031937">
    <property type="component" value="Unassembled WGS sequence"/>
</dbReference>
<dbReference type="EMBL" id="JPIU01000023">
    <property type="protein sequence ID" value="KIO47373.1"/>
    <property type="molecule type" value="Genomic_DNA"/>
</dbReference>
<dbReference type="PANTHER" id="PTHR37298">
    <property type="entry name" value="UPF0111 PROTEIN YKAA"/>
    <property type="match status" value="1"/>
</dbReference>
<dbReference type="InterPro" id="IPR038078">
    <property type="entry name" value="PhoU-like_sf"/>
</dbReference>
<dbReference type="EMBL" id="JPIT01000038">
    <property type="protein sequence ID" value="KIO42657.1"/>
    <property type="molecule type" value="Genomic_DNA"/>
</dbReference>
<dbReference type="AlphaFoldDB" id="A0A0C3ML08"/>
<comment type="similarity">
    <text evidence="1">Belongs to the UPF0111 family.</text>
</comment>
<name>A0A0C3ML08_9PORP</name>
<evidence type="ECO:0000313" key="3">
    <source>
        <dbReference type="EMBL" id="KIO47373.1"/>
    </source>
</evidence>
<dbReference type="InterPro" id="IPR052912">
    <property type="entry name" value="UPF0111_domain"/>
</dbReference>
<evidence type="ECO:0008006" key="6">
    <source>
        <dbReference type="Google" id="ProtNLM"/>
    </source>
</evidence>
<protein>
    <recommendedName>
        <fullName evidence="6">DUF47 domain-containing protein</fullName>
    </recommendedName>
</protein>
<evidence type="ECO:0000313" key="5">
    <source>
        <dbReference type="Proteomes" id="UP000031980"/>
    </source>
</evidence>
<comment type="caution">
    <text evidence="3">The sequence shown here is derived from an EMBL/GenBank/DDBJ whole genome shotgun (WGS) entry which is preliminary data.</text>
</comment>
<dbReference type="Gene3D" id="1.20.58.220">
    <property type="entry name" value="Phosphate transport system protein phou homolog 2, domain 2"/>
    <property type="match status" value="1"/>
</dbReference>
<evidence type="ECO:0000313" key="4">
    <source>
        <dbReference type="Proteomes" id="UP000031937"/>
    </source>
</evidence>
<dbReference type="Proteomes" id="UP000031980">
    <property type="component" value="Unassembled WGS sequence"/>
</dbReference>
<proteinExistence type="inferred from homology"/>
<sequence>MKIDRFLQIFVVKEKKFYPMYKEQASVIEQAANLLVKLLQEQDPEKQKVLYKDIKTFENQGDSITAKIYEELNKTFVTPFDREDVNSLGSRMDTFLDFIHDSAKRILMYRPKSVNKTLVEIGKHIAEDAVILKSVMENLEYIQKKPQMISEKCYQIKAIEHEVDDLYEQFMSDVFANEKDAIELVKLKNIGQALEDATDRAKDIGDTVRGIIIKFA</sequence>
<accession>A0A0C3ML08</accession>
<organism evidence="3 5">
    <name type="scientific">Sanguibacteroides justesenii</name>
    <dbReference type="NCBI Taxonomy" id="1547597"/>
    <lineage>
        <taxon>Bacteria</taxon>
        <taxon>Pseudomonadati</taxon>
        <taxon>Bacteroidota</taxon>
        <taxon>Bacteroidia</taxon>
        <taxon>Bacteroidales</taxon>
        <taxon>Porphyromonadaceae</taxon>
        <taxon>Sanguibacteroides</taxon>
    </lineage>
</organism>